<keyword evidence="2" id="KW-1185">Reference proteome</keyword>
<name>A0ABZ2BPM2_9RHOB</name>
<evidence type="ECO:0000313" key="2">
    <source>
        <dbReference type="Proteomes" id="UP001318682"/>
    </source>
</evidence>
<dbReference type="RefSeq" id="WP_187429737.1">
    <property type="nucleotide sequence ID" value="NZ_CP143423.1"/>
</dbReference>
<reference evidence="1 2" key="1">
    <citation type="submission" date="2015-07" db="EMBL/GenBank/DDBJ databases">
        <authorList>
            <person name="Voget S."/>
            <person name="Dogs M."/>
            <person name="Brinkhoff T.H."/>
            <person name="Daniel R."/>
        </authorList>
    </citation>
    <scope>NUCLEOTIDE SEQUENCE [LARGE SCALE GENOMIC DNA]</scope>
    <source>
        <strain evidence="1 2">B14</strain>
    </source>
</reference>
<protein>
    <submittedName>
        <fullName evidence="1">Uncharacterized protein</fullName>
    </submittedName>
</protein>
<evidence type="ECO:0000313" key="1">
    <source>
        <dbReference type="EMBL" id="WVX47939.1"/>
    </source>
</evidence>
<reference evidence="2" key="2">
    <citation type="submission" date="2024-01" db="EMBL/GenBank/DDBJ databases">
        <title>Roseobacter fucihabitans sp. nov., isolated from the brown alga Fucus spiralis.</title>
        <authorList>
            <person name="Hahnke S."/>
            <person name="Berger M."/>
            <person name="Schlingloff A."/>
            <person name="Athale I."/>
            <person name="Neumann-Schaal M."/>
            <person name="Adenaya A."/>
            <person name="Poehlein A."/>
            <person name="Daniel R."/>
            <person name="Pertersen J."/>
            <person name="Brinkhoff T."/>
        </authorList>
    </citation>
    <scope>NUCLEOTIDE SEQUENCE [LARGE SCALE GENOMIC DNA]</scope>
    <source>
        <strain evidence="2">B14</strain>
    </source>
</reference>
<dbReference type="Proteomes" id="UP001318682">
    <property type="component" value="Chromosome"/>
</dbReference>
<proteinExistence type="predicted"/>
<gene>
    <name evidence="1" type="ORF">ROLI_010140</name>
</gene>
<sequence>MNTHVVLLLNSDQFAEDVLAKRQVLSRSGYELAGIVDPSQKDPVVSKSGIPVTNSIPMAAEICRTAIFLYGDTILHTNAMEVPRWQTSEH</sequence>
<organism evidence="1 2">
    <name type="scientific">Roseobacter fucihabitans</name>
    <dbReference type="NCBI Taxonomy" id="1537242"/>
    <lineage>
        <taxon>Bacteria</taxon>
        <taxon>Pseudomonadati</taxon>
        <taxon>Pseudomonadota</taxon>
        <taxon>Alphaproteobacteria</taxon>
        <taxon>Rhodobacterales</taxon>
        <taxon>Roseobacteraceae</taxon>
        <taxon>Roseobacter</taxon>
    </lineage>
</organism>
<dbReference type="EMBL" id="CP143423">
    <property type="protein sequence ID" value="WVX47939.1"/>
    <property type="molecule type" value="Genomic_DNA"/>
</dbReference>
<accession>A0ABZ2BPM2</accession>